<gene>
    <name evidence="1" type="ORF">LSALG_LOCUS2911</name>
</gene>
<name>A0AA35V037_LACSI</name>
<accession>A0AA35V037</accession>
<evidence type="ECO:0000313" key="2">
    <source>
        <dbReference type="Proteomes" id="UP001177003"/>
    </source>
</evidence>
<evidence type="ECO:0000313" key="1">
    <source>
        <dbReference type="EMBL" id="CAI9262160.1"/>
    </source>
</evidence>
<proteinExistence type="predicted"/>
<dbReference type="EMBL" id="OX465086">
    <property type="protein sequence ID" value="CAI9262160.1"/>
    <property type="molecule type" value="Genomic_DNA"/>
</dbReference>
<reference evidence="1" key="1">
    <citation type="submission" date="2023-04" db="EMBL/GenBank/DDBJ databases">
        <authorList>
            <person name="Vijverberg K."/>
            <person name="Xiong W."/>
            <person name="Schranz E."/>
        </authorList>
    </citation>
    <scope>NUCLEOTIDE SEQUENCE</scope>
</reference>
<sequence length="333" mass="37403">MVCSSTSYCCQLHTNGIAFDCLEISPYTRLFISFSLSSFSRFFSLTGEEEEGASGGTLSDGSSSKGFIVPSATLTPPVIPDTPSVASDMSTVILETTIMDEAHLQKLYLFLIFQVKNKIEPTLKYKGYLIRLAWRLAIMEADEPPVNKSLQASTFAGHSHIFLYILHLMSNKLLMMYFLEYVKNFSIDLWFLIVDMELRFSLEELLGYKCSKQRSTIYSYVFSMELVSQLQETQGRPRQFLGNLIPKRGSMLQPKTDVDTLLAMGIMEDVSIVPQPAGDSGKVDLTINAVERISGGISAGGGISSGCFTYEFFHMQNRKWPFSRTYGKWDTRL</sequence>
<keyword evidence="2" id="KW-1185">Reference proteome</keyword>
<dbReference type="Proteomes" id="UP001177003">
    <property type="component" value="Chromosome 0"/>
</dbReference>
<organism evidence="1 2">
    <name type="scientific">Lactuca saligna</name>
    <name type="common">Willowleaf lettuce</name>
    <dbReference type="NCBI Taxonomy" id="75948"/>
    <lineage>
        <taxon>Eukaryota</taxon>
        <taxon>Viridiplantae</taxon>
        <taxon>Streptophyta</taxon>
        <taxon>Embryophyta</taxon>
        <taxon>Tracheophyta</taxon>
        <taxon>Spermatophyta</taxon>
        <taxon>Magnoliopsida</taxon>
        <taxon>eudicotyledons</taxon>
        <taxon>Gunneridae</taxon>
        <taxon>Pentapetalae</taxon>
        <taxon>asterids</taxon>
        <taxon>campanulids</taxon>
        <taxon>Asterales</taxon>
        <taxon>Asteraceae</taxon>
        <taxon>Cichorioideae</taxon>
        <taxon>Cichorieae</taxon>
        <taxon>Lactucinae</taxon>
        <taxon>Lactuca</taxon>
    </lineage>
</organism>
<protein>
    <submittedName>
        <fullName evidence="1">Uncharacterized protein</fullName>
    </submittedName>
</protein>
<dbReference type="AlphaFoldDB" id="A0AA35V037"/>